<dbReference type="AlphaFoldDB" id="A0A0A9W5H0"/>
<accession>A0A0A9W5H0</accession>
<protein>
    <submittedName>
        <fullName evidence="1">UDP-N-acetylenolpyruvoylglucosamine reductase</fullName>
    </submittedName>
</protein>
<gene>
    <name evidence="1" type="primary">murB_2</name>
    <name evidence="1" type="ORF">CM83_99995</name>
</gene>
<feature type="non-terminal residue" evidence="1">
    <location>
        <position position="1"/>
    </location>
</feature>
<proteinExistence type="predicted"/>
<evidence type="ECO:0000313" key="1">
    <source>
        <dbReference type="EMBL" id="JAG01748.1"/>
    </source>
</evidence>
<name>A0A0A9W5H0_LYGHE</name>
<organism evidence="1">
    <name type="scientific">Lygus hesperus</name>
    <name type="common">Western plant bug</name>
    <dbReference type="NCBI Taxonomy" id="30085"/>
    <lineage>
        <taxon>Eukaryota</taxon>
        <taxon>Metazoa</taxon>
        <taxon>Ecdysozoa</taxon>
        <taxon>Arthropoda</taxon>
        <taxon>Hexapoda</taxon>
        <taxon>Insecta</taxon>
        <taxon>Pterygota</taxon>
        <taxon>Neoptera</taxon>
        <taxon>Paraneoptera</taxon>
        <taxon>Hemiptera</taxon>
        <taxon>Heteroptera</taxon>
        <taxon>Panheteroptera</taxon>
        <taxon>Cimicomorpha</taxon>
        <taxon>Miridae</taxon>
        <taxon>Mirini</taxon>
        <taxon>Lygus</taxon>
    </lineage>
</organism>
<reference evidence="1" key="2">
    <citation type="submission" date="2014-07" db="EMBL/GenBank/DDBJ databases">
        <authorList>
            <person name="Hull J."/>
        </authorList>
    </citation>
    <scope>NUCLEOTIDE SEQUENCE</scope>
</reference>
<reference evidence="1" key="1">
    <citation type="journal article" date="2014" name="PLoS ONE">
        <title>Transcriptome-Based Identification of ABC Transporters in the Western Tarnished Plant Bug Lygus hesperus.</title>
        <authorList>
            <person name="Hull J.J."/>
            <person name="Chaney K."/>
            <person name="Geib S.M."/>
            <person name="Fabrick J.A."/>
            <person name="Brent C.S."/>
            <person name="Walsh D."/>
            <person name="Lavine L.C."/>
        </authorList>
    </citation>
    <scope>NUCLEOTIDE SEQUENCE</scope>
</reference>
<sequence>GNLARVFEISKKIQTDEFNIQEPLSVRPLMGEFLIIQPAIGKGTNLMIRDIRKRKFVHKLPYHEFTSPHPSGTKMIAWKIWPYGRCLNLLGESEKLILHFW</sequence>
<dbReference type="EMBL" id="GBHO01041856">
    <property type="protein sequence ID" value="JAG01748.1"/>
    <property type="molecule type" value="Transcribed_RNA"/>
</dbReference>